<dbReference type="PANTHER" id="PTHR38045:SF1">
    <property type="entry name" value="HEPARINASE II_III-LIKE PROTEIN"/>
    <property type="match status" value="1"/>
</dbReference>
<evidence type="ECO:0000313" key="3">
    <source>
        <dbReference type="EMBL" id="TBL81637.1"/>
    </source>
</evidence>
<dbReference type="SUPFAM" id="SSF48230">
    <property type="entry name" value="Chondroitin AC/alginate lyase"/>
    <property type="match status" value="1"/>
</dbReference>
<dbReference type="Pfam" id="PF07940">
    <property type="entry name" value="Hepar_II_III_C"/>
    <property type="match status" value="1"/>
</dbReference>
<dbReference type="AlphaFoldDB" id="A0A4Q9DX08"/>
<comment type="subcellular location">
    <subcellularLocation>
        <location evidence="1">Cell envelope</location>
    </subcellularLocation>
</comment>
<dbReference type="Proteomes" id="UP000293142">
    <property type="component" value="Unassembled WGS sequence"/>
</dbReference>
<name>A0A4Q9DX08_9BACL</name>
<evidence type="ECO:0000313" key="4">
    <source>
        <dbReference type="Proteomes" id="UP000293142"/>
    </source>
</evidence>
<gene>
    <name evidence="3" type="ORF">EYB31_01145</name>
</gene>
<dbReference type="RefSeq" id="WP_131011425.1">
    <property type="nucleotide sequence ID" value="NZ_SIRE01000002.1"/>
</dbReference>
<dbReference type="GO" id="GO:0016829">
    <property type="term" value="F:lyase activity"/>
    <property type="evidence" value="ECO:0007669"/>
    <property type="project" value="InterPro"/>
</dbReference>
<sequence length="622" mass="70721">MDLWKVSEALRQGSREQAGEKLFSEGKSRWRDIRANAFYKPYLEEVEAEASRLLNEPIETLPYSLYKNFDETGSRLPYEREYFKRRLRLNTFTVMALTNDDPRYIEALEDIIWAICDEYTWSLPAHLQGNSLRPIEKLRHERADFGTIAESPREHREMVDLFAAETGFALAETVHLLGDKLSELIAYRARIEIRQRVLEPYASLGSMFWWETCTNNWAAVCAGSVGAAAMYLISDDATLAPMIARLLETMQCYLRGFEADGACTEGIGYWVYGFGYFTFFASLLEQRTAGAINLFDDPKVRSIALFQQKCYLTANYTVSFSDASLQNMFPLGLTHFLKGKYSEVAVPDLSYRASFTYDHCYRFPQAIRSFVWSDPQYASMPQQDASYYLEDAEWMISRTSAPYGAVSFAAKGGHNDEPHNHNDIGTFLLHVEGETLLTDTGAGEYTKQYFGPGRYEILCNRSLGHSVPVIEGGEQQAGRQYAAAVRESRISTSEDVFSLDIAKAYANDNLQSLIRTFRFAKTEGGKLTLTDEFQFAAKPAGLAERFVSFCRPEQTGADSIRIAGERFAVTIQYDPAKFRYEAQRTDFMDHHGHRKDLYLLDFTAVSPTEKETYSFVMTCSPL</sequence>
<dbReference type="OrthoDB" id="9793856at2"/>
<evidence type="ECO:0000259" key="2">
    <source>
        <dbReference type="Pfam" id="PF07940"/>
    </source>
</evidence>
<keyword evidence="4" id="KW-1185">Reference proteome</keyword>
<dbReference type="EMBL" id="SIRE01000002">
    <property type="protein sequence ID" value="TBL81637.1"/>
    <property type="molecule type" value="Genomic_DNA"/>
</dbReference>
<reference evidence="3 4" key="1">
    <citation type="submission" date="2019-02" db="EMBL/GenBank/DDBJ databases">
        <title>Paenibacillus sp. nov., isolated from surface-sterilized tissue of Thalictrum simplex L.</title>
        <authorList>
            <person name="Tuo L."/>
        </authorList>
    </citation>
    <scope>NUCLEOTIDE SEQUENCE [LARGE SCALE GENOMIC DNA]</scope>
    <source>
        <strain evidence="3 4">N2SHLJ1</strain>
    </source>
</reference>
<dbReference type="PANTHER" id="PTHR38045">
    <property type="entry name" value="CHROMOSOME 1, WHOLE GENOME SHOTGUN SEQUENCE"/>
    <property type="match status" value="1"/>
</dbReference>
<evidence type="ECO:0000256" key="1">
    <source>
        <dbReference type="ARBA" id="ARBA00004196"/>
    </source>
</evidence>
<dbReference type="GO" id="GO:0030313">
    <property type="term" value="C:cell envelope"/>
    <property type="evidence" value="ECO:0007669"/>
    <property type="project" value="UniProtKB-SubCell"/>
</dbReference>
<dbReference type="InterPro" id="IPR008929">
    <property type="entry name" value="Chondroitin_lyas"/>
</dbReference>
<protein>
    <recommendedName>
        <fullName evidence="2">Heparinase II/III-like C-terminal domain-containing protein</fullName>
    </recommendedName>
</protein>
<dbReference type="Gene3D" id="2.70.98.70">
    <property type="match status" value="1"/>
</dbReference>
<feature type="domain" description="Heparinase II/III-like C-terminal" evidence="2">
    <location>
        <begin position="407"/>
        <end position="538"/>
    </location>
</feature>
<organism evidence="3 4">
    <name type="scientific">Paenibacillus thalictri</name>
    <dbReference type="NCBI Taxonomy" id="2527873"/>
    <lineage>
        <taxon>Bacteria</taxon>
        <taxon>Bacillati</taxon>
        <taxon>Bacillota</taxon>
        <taxon>Bacilli</taxon>
        <taxon>Bacillales</taxon>
        <taxon>Paenibacillaceae</taxon>
        <taxon>Paenibacillus</taxon>
    </lineage>
</organism>
<proteinExistence type="predicted"/>
<dbReference type="InterPro" id="IPR012480">
    <property type="entry name" value="Hepar_II_III_C"/>
</dbReference>
<accession>A0A4Q9DX08</accession>
<comment type="caution">
    <text evidence="3">The sequence shown here is derived from an EMBL/GenBank/DDBJ whole genome shotgun (WGS) entry which is preliminary data.</text>
</comment>
<dbReference type="Gene3D" id="1.50.10.100">
    <property type="entry name" value="Chondroitin AC/alginate lyase"/>
    <property type="match status" value="1"/>
</dbReference>